<evidence type="ECO:0000259" key="1">
    <source>
        <dbReference type="PROSITE" id="PS51462"/>
    </source>
</evidence>
<protein>
    <recommendedName>
        <fullName evidence="1">Nudix hydrolase domain-containing protein</fullName>
    </recommendedName>
</protein>
<dbReference type="PROSITE" id="PS51462">
    <property type="entry name" value="NUDIX"/>
    <property type="match status" value="1"/>
</dbReference>
<dbReference type="PANTHER" id="PTHR13622:SF8">
    <property type="entry name" value="THIAMIN PYROPHOSPHOKINASE 1"/>
    <property type="match status" value="1"/>
</dbReference>
<name>A0AAN9UY50_9PEZI</name>
<dbReference type="Proteomes" id="UP001320420">
    <property type="component" value="Unassembled WGS sequence"/>
</dbReference>
<dbReference type="PANTHER" id="PTHR13622">
    <property type="entry name" value="THIAMIN PYROPHOSPHOKINASE"/>
    <property type="match status" value="1"/>
</dbReference>
<gene>
    <name evidence="2" type="ORF">SLS62_000103</name>
</gene>
<feature type="domain" description="Nudix hydrolase" evidence="1">
    <location>
        <begin position="144"/>
        <end position="292"/>
    </location>
</feature>
<dbReference type="Gene3D" id="3.90.79.10">
    <property type="entry name" value="Nucleoside Triphosphate Pyrophosphohydrolase"/>
    <property type="match status" value="1"/>
</dbReference>
<evidence type="ECO:0000313" key="3">
    <source>
        <dbReference type="Proteomes" id="UP001320420"/>
    </source>
</evidence>
<dbReference type="Pfam" id="PF00293">
    <property type="entry name" value="NUDIX"/>
    <property type="match status" value="1"/>
</dbReference>
<dbReference type="GO" id="GO:0044715">
    <property type="term" value="F:8-oxo-dGDP phosphatase activity"/>
    <property type="evidence" value="ECO:0007669"/>
    <property type="project" value="UniProtKB-ARBA"/>
</dbReference>
<dbReference type="InterPro" id="IPR015797">
    <property type="entry name" value="NUDIX_hydrolase-like_dom_sf"/>
</dbReference>
<dbReference type="SUPFAM" id="SSF55811">
    <property type="entry name" value="Nudix"/>
    <property type="match status" value="1"/>
</dbReference>
<keyword evidence="3" id="KW-1185">Reference proteome</keyword>
<sequence>MSTSAITYLDLVKACDNYPHIDVSKLPSAEGEDPAFYQLLLPDDPRPLGYIHPSVVRKMPWTSDFVVSPPEERPRTVQLLDSSNGRDTSAACNAAFEKVIQAAHDGGVFQSLSRPLREDFRVLGARYPPVQLKRSAAGLFGIACRGAHMTVYTRTPEGLKIWVPKRSAHLKTWPGKLDTSVAGGVRAEESPFECIIHEADEEASLPEDLVRKNVKACGAVTYLCESGSGSGGEFGLMVPDVLYVFDLEVAQDVILKPQDDEVEAFYLWDVQQVKDALLRKEFKTNCASVMIDFFVRHGIITDDNEPDYLEIVTRLHRALPVPLTSK</sequence>
<evidence type="ECO:0000313" key="2">
    <source>
        <dbReference type="EMBL" id="KAK7757725.1"/>
    </source>
</evidence>
<dbReference type="AlphaFoldDB" id="A0AAN9UY50"/>
<organism evidence="2 3">
    <name type="scientific">Diatrype stigma</name>
    <dbReference type="NCBI Taxonomy" id="117547"/>
    <lineage>
        <taxon>Eukaryota</taxon>
        <taxon>Fungi</taxon>
        <taxon>Dikarya</taxon>
        <taxon>Ascomycota</taxon>
        <taxon>Pezizomycotina</taxon>
        <taxon>Sordariomycetes</taxon>
        <taxon>Xylariomycetidae</taxon>
        <taxon>Xylariales</taxon>
        <taxon>Diatrypaceae</taxon>
        <taxon>Diatrype</taxon>
    </lineage>
</organism>
<dbReference type="EMBL" id="JAKJXP020000001">
    <property type="protein sequence ID" value="KAK7757725.1"/>
    <property type="molecule type" value="Genomic_DNA"/>
</dbReference>
<reference evidence="2 3" key="1">
    <citation type="submission" date="2024-02" db="EMBL/GenBank/DDBJ databases">
        <title>De novo assembly and annotation of 12 fungi associated with fruit tree decline syndrome in Ontario, Canada.</title>
        <authorList>
            <person name="Sulman M."/>
            <person name="Ellouze W."/>
            <person name="Ilyukhin E."/>
        </authorList>
    </citation>
    <scope>NUCLEOTIDE SEQUENCE [LARGE SCALE GENOMIC DNA]</scope>
    <source>
        <strain evidence="2 3">M11/M66-122</strain>
    </source>
</reference>
<dbReference type="FunFam" id="3.90.79.10:FF:000019">
    <property type="entry name" value="Thiamin pyrophosphokinase, putative"/>
    <property type="match status" value="1"/>
</dbReference>
<dbReference type="InterPro" id="IPR000086">
    <property type="entry name" value="NUDIX_hydrolase_dom"/>
</dbReference>
<comment type="caution">
    <text evidence="2">The sequence shown here is derived from an EMBL/GenBank/DDBJ whole genome shotgun (WGS) entry which is preliminary data.</text>
</comment>
<dbReference type="CDD" id="cd03676">
    <property type="entry name" value="NUDIX_Tnr3_like"/>
    <property type="match status" value="1"/>
</dbReference>
<accession>A0AAN9UY50</accession>
<proteinExistence type="predicted"/>